<dbReference type="RefSeq" id="WP_194422965.1">
    <property type="nucleotide sequence ID" value="NZ_BAAAPT010000001.1"/>
</dbReference>
<dbReference type="CDD" id="cd06193">
    <property type="entry name" value="siderophore_interacting"/>
    <property type="match status" value="1"/>
</dbReference>
<reference evidence="2 3" key="1">
    <citation type="submission" date="2023-10" db="EMBL/GenBank/DDBJ databases">
        <title>Microbacterium xanthum sp. nov., isolated from seaweed.</title>
        <authorList>
            <person name="Lee S.D."/>
        </authorList>
    </citation>
    <scope>NUCLEOTIDE SEQUENCE [LARGE SCALE GENOMIC DNA]</scope>
    <source>
        <strain evidence="2 3">KCTC 19124</strain>
    </source>
</reference>
<dbReference type="Proteomes" id="UP001291912">
    <property type="component" value="Unassembled WGS sequence"/>
</dbReference>
<dbReference type="EMBL" id="JAWJYN010000001">
    <property type="protein sequence ID" value="MDZ8160213.1"/>
    <property type="molecule type" value="Genomic_DNA"/>
</dbReference>
<dbReference type="Pfam" id="PF04954">
    <property type="entry name" value="SIP"/>
    <property type="match status" value="1"/>
</dbReference>
<dbReference type="Gene3D" id="3.40.50.80">
    <property type="entry name" value="Nucleotide-binding domain of ferredoxin-NADP reductase (FNR) module"/>
    <property type="match status" value="1"/>
</dbReference>
<dbReference type="InterPro" id="IPR013113">
    <property type="entry name" value="SIP_FAD-bd"/>
</dbReference>
<name>A0ABU5N2A8_9MICO</name>
<proteinExistence type="predicted"/>
<keyword evidence="3" id="KW-1185">Reference proteome</keyword>
<comment type="caution">
    <text evidence="2">The sequence shown here is derived from an EMBL/GenBank/DDBJ whole genome shotgun (WGS) entry which is preliminary data.</text>
</comment>
<evidence type="ECO:0000313" key="2">
    <source>
        <dbReference type="EMBL" id="MDZ8160213.1"/>
    </source>
</evidence>
<dbReference type="PROSITE" id="PS51384">
    <property type="entry name" value="FAD_FR"/>
    <property type="match status" value="1"/>
</dbReference>
<dbReference type="Gene3D" id="2.40.30.10">
    <property type="entry name" value="Translation factors"/>
    <property type="match status" value="1"/>
</dbReference>
<dbReference type="InterPro" id="IPR039261">
    <property type="entry name" value="FNR_nucleotide-bd"/>
</dbReference>
<dbReference type="SUPFAM" id="SSF63380">
    <property type="entry name" value="Riboflavin synthase domain-like"/>
    <property type="match status" value="1"/>
</dbReference>
<evidence type="ECO:0000259" key="1">
    <source>
        <dbReference type="PROSITE" id="PS51384"/>
    </source>
</evidence>
<dbReference type="InterPro" id="IPR017938">
    <property type="entry name" value="Riboflavin_synthase-like_b-brl"/>
</dbReference>
<organism evidence="2 3">
    <name type="scientific">Microbacterium aquimaris</name>
    <dbReference type="NCBI Taxonomy" id="459816"/>
    <lineage>
        <taxon>Bacteria</taxon>
        <taxon>Bacillati</taxon>
        <taxon>Actinomycetota</taxon>
        <taxon>Actinomycetes</taxon>
        <taxon>Micrococcales</taxon>
        <taxon>Microbacteriaceae</taxon>
        <taxon>Microbacterium</taxon>
    </lineage>
</organism>
<sequence length="263" mass="28607">MTTSPDTSSFHLERHPLDLVFRRVRLTARDWVTPDYVRIRLSGDELKGFVSLGSDDHVRVLFPEEQPNSLEELRAAPSREYTPLAWDSEAGWLDLEFALHGDEGVGAPWAARAPIGSLAGVGGPRGSAVIQGRPDAWFLAGDETAVPAIRRFVRLMDADSTGRILIEVTAADRELPLAGVPSGVTVTYVHRGDALAGTALATELERIGAAERPLGSVFGFIAAEQSIVKAGRALLHGRWALPTDQSIVKGYWKRGETEYHAPH</sequence>
<accession>A0ABU5N2A8</accession>
<dbReference type="InterPro" id="IPR007037">
    <property type="entry name" value="SIP_rossman_dom"/>
</dbReference>
<dbReference type="InterPro" id="IPR017927">
    <property type="entry name" value="FAD-bd_FR_type"/>
</dbReference>
<dbReference type="Pfam" id="PF08021">
    <property type="entry name" value="FAD_binding_9"/>
    <property type="match status" value="1"/>
</dbReference>
<feature type="domain" description="FAD-binding FR-type" evidence="1">
    <location>
        <begin position="19"/>
        <end position="131"/>
    </location>
</feature>
<protein>
    <submittedName>
        <fullName evidence="2">Siderophore-interacting protein</fullName>
    </submittedName>
</protein>
<dbReference type="PANTHER" id="PTHR30157">
    <property type="entry name" value="FERRIC REDUCTASE, NADPH-DEPENDENT"/>
    <property type="match status" value="1"/>
</dbReference>
<evidence type="ECO:0000313" key="3">
    <source>
        <dbReference type="Proteomes" id="UP001291912"/>
    </source>
</evidence>
<dbReference type="PANTHER" id="PTHR30157:SF0">
    <property type="entry name" value="NADPH-DEPENDENT FERRIC-CHELATE REDUCTASE"/>
    <property type="match status" value="1"/>
</dbReference>
<dbReference type="InterPro" id="IPR039374">
    <property type="entry name" value="SIP_fam"/>
</dbReference>
<gene>
    <name evidence="2" type="ORF">R2Q92_00055</name>
</gene>